<accession>A0AAV2F820</accession>
<name>A0AAV2F820_9ROSI</name>
<evidence type="ECO:0000313" key="3">
    <source>
        <dbReference type="Proteomes" id="UP001497516"/>
    </source>
</evidence>
<dbReference type="AlphaFoldDB" id="A0AAV2F820"/>
<keyword evidence="3" id="KW-1185">Reference proteome</keyword>
<proteinExistence type="predicted"/>
<feature type="region of interest" description="Disordered" evidence="1">
    <location>
        <begin position="43"/>
        <end position="74"/>
    </location>
</feature>
<evidence type="ECO:0000313" key="2">
    <source>
        <dbReference type="EMBL" id="CAL1393590.1"/>
    </source>
</evidence>
<sequence length="74" mass="8670">MVMEHPEKRRMVEVDGYGGRRWRQTATVRWSWIVNDEAPKSAVGRMMDNQRRGAEDARRRLGLGLQSRRDEAPC</sequence>
<organism evidence="2 3">
    <name type="scientific">Linum trigynum</name>
    <dbReference type="NCBI Taxonomy" id="586398"/>
    <lineage>
        <taxon>Eukaryota</taxon>
        <taxon>Viridiplantae</taxon>
        <taxon>Streptophyta</taxon>
        <taxon>Embryophyta</taxon>
        <taxon>Tracheophyta</taxon>
        <taxon>Spermatophyta</taxon>
        <taxon>Magnoliopsida</taxon>
        <taxon>eudicotyledons</taxon>
        <taxon>Gunneridae</taxon>
        <taxon>Pentapetalae</taxon>
        <taxon>rosids</taxon>
        <taxon>fabids</taxon>
        <taxon>Malpighiales</taxon>
        <taxon>Linaceae</taxon>
        <taxon>Linum</taxon>
    </lineage>
</organism>
<feature type="compositionally biased region" description="Basic and acidic residues" evidence="1">
    <location>
        <begin position="48"/>
        <end position="59"/>
    </location>
</feature>
<reference evidence="2 3" key="1">
    <citation type="submission" date="2024-04" db="EMBL/GenBank/DDBJ databases">
        <authorList>
            <person name="Fracassetti M."/>
        </authorList>
    </citation>
    <scope>NUCLEOTIDE SEQUENCE [LARGE SCALE GENOMIC DNA]</scope>
</reference>
<dbReference type="EMBL" id="OZ034819">
    <property type="protein sequence ID" value="CAL1393590.1"/>
    <property type="molecule type" value="Genomic_DNA"/>
</dbReference>
<protein>
    <submittedName>
        <fullName evidence="2">Uncharacterized protein</fullName>
    </submittedName>
</protein>
<evidence type="ECO:0000256" key="1">
    <source>
        <dbReference type="SAM" id="MobiDB-lite"/>
    </source>
</evidence>
<gene>
    <name evidence="2" type="ORF">LTRI10_LOCUS34156</name>
</gene>
<dbReference type="Proteomes" id="UP001497516">
    <property type="component" value="Chromosome 6"/>
</dbReference>